<dbReference type="Pfam" id="PF14716">
    <property type="entry name" value="HHH_8"/>
    <property type="match status" value="1"/>
</dbReference>
<keyword evidence="2 7" id="KW-0548">Nucleotidyltransferase</keyword>
<feature type="compositionally biased region" description="Basic and acidic residues" evidence="8">
    <location>
        <begin position="96"/>
        <end position="106"/>
    </location>
</feature>
<feature type="region of interest" description="Disordered" evidence="8">
    <location>
        <begin position="67"/>
        <end position="122"/>
    </location>
</feature>
<dbReference type="InterPro" id="IPR028207">
    <property type="entry name" value="DNA_pol_B_palm_palm"/>
</dbReference>
<dbReference type="SUPFAM" id="SSF81585">
    <property type="entry name" value="PsbU/PolX domain-like"/>
    <property type="match status" value="1"/>
</dbReference>
<comment type="caution">
    <text evidence="10">The sequence shown here is derived from an EMBL/GenBank/DDBJ whole genome shotgun (WGS) entry which is preliminary data.</text>
</comment>
<keyword evidence="1 7" id="KW-0808">Transferase</keyword>
<dbReference type="GO" id="GO:0006303">
    <property type="term" value="P:double-strand break repair via nonhomologous end joining"/>
    <property type="evidence" value="ECO:0007669"/>
    <property type="project" value="TreeGrafter"/>
</dbReference>
<evidence type="ECO:0000256" key="7">
    <source>
        <dbReference type="RuleBase" id="RU366014"/>
    </source>
</evidence>
<dbReference type="EMBL" id="JABAYA010000041">
    <property type="protein sequence ID" value="KAF7728248.1"/>
    <property type="molecule type" value="Genomic_DNA"/>
</dbReference>
<name>A0A8H7BQP0_9FUNG</name>
<dbReference type="GO" id="GO:0003887">
    <property type="term" value="F:DNA-directed DNA polymerase activity"/>
    <property type="evidence" value="ECO:0007669"/>
    <property type="project" value="UniProtKB-UniRule"/>
</dbReference>
<dbReference type="PANTHER" id="PTHR11276">
    <property type="entry name" value="DNA POLYMERASE TYPE-X FAMILY MEMBER"/>
    <property type="match status" value="1"/>
</dbReference>
<dbReference type="Gene3D" id="1.10.150.110">
    <property type="entry name" value="DNA polymerase beta, N-terminal domain-like"/>
    <property type="match status" value="1"/>
</dbReference>
<dbReference type="OrthoDB" id="205514at2759"/>
<dbReference type="InterPro" id="IPR002054">
    <property type="entry name" value="DNA-dir_DNA_pol_X"/>
</dbReference>
<evidence type="ECO:0000313" key="10">
    <source>
        <dbReference type="EMBL" id="KAF7728248.1"/>
    </source>
</evidence>
<gene>
    <name evidence="10" type="ORF">EC973_006529</name>
</gene>
<dbReference type="PRINTS" id="PR00869">
    <property type="entry name" value="DNAPOLX"/>
</dbReference>
<evidence type="ECO:0000259" key="9">
    <source>
        <dbReference type="SMART" id="SM00483"/>
    </source>
</evidence>
<comment type="subcellular location">
    <subcellularLocation>
        <location evidence="7">Nucleus</location>
    </subcellularLocation>
</comment>
<dbReference type="AlphaFoldDB" id="A0A8H7BQP0"/>
<keyword evidence="11" id="KW-1185">Reference proteome</keyword>
<evidence type="ECO:0000256" key="5">
    <source>
        <dbReference type="ARBA" id="ARBA00023204"/>
    </source>
</evidence>
<dbReference type="InterPro" id="IPR002008">
    <property type="entry name" value="DNA_pol_X_beta-like"/>
</dbReference>
<dbReference type="SUPFAM" id="SSF47802">
    <property type="entry name" value="DNA polymerase beta, N-terminal domain-like"/>
    <property type="match status" value="1"/>
</dbReference>
<keyword evidence="3 7" id="KW-0227">DNA damage</keyword>
<sequence>MLKGRKHKGGQVCSRQEDANLVLTNIKAPARASRYLKNRKEAHDRYTISHYSEAKRRKLPFDNDLIHMPKVPSARDQKEPGDAGTRKVHTQQPRDILNKRFEENEKLNQAPVTQLPELDENTSEDESRHVYLLAGLDRCSDFAIDTSLAAGFINTRYECLRPTPLVSSYNQHLVSLLQLLEKQRELNLEDKSALSYSHAVAAIKVIFDDRFAYPKKIQSVSEASKIIGIGKKISGLIDTYLKTGHIPEAEDLLTDPKFLTLRLFNRVFGVGPSTAKIWWDIGYRTLQEVLDKAQLSAAVRLGIELLPDLIQPMNRKDVEELVDIIRREVVGLDEQGFVTPVGGYRRGKEENGDLDIIISSTKSTEGLLRRLVDSLVQKEYIRHKLWFSDANSKTMGHHIAERAAGPSARKRVMDGLDKPSKGILRQVDLIVAGPNEYITAVLGWTGSRQFERSLRDYAAKEKNMSVSSEKMTLDTIPRQRIIPKSEEEAFEKLGMPWLEPEMRNC</sequence>
<dbReference type="GO" id="GO:0005634">
    <property type="term" value="C:nucleus"/>
    <property type="evidence" value="ECO:0007669"/>
    <property type="project" value="UniProtKB-SubCell"/>
</dbReference>
<dbReference type="InterPro" id="IPR018944">
    <property type="entry name" value="DNA_pol_lambd_fingers_domain"/>
</dbReference>
<dbReference type="SUPFAM" id="SSF81301">
    <property type="entry name" value="Nucleotidyltransferase"/>
    <property type="match status" value="1"/>
</dbReference>
<protein>
    <recommendedName>
        <fullName evidence="7">DNA polymerase</fullName>
        <ecNumber evidence="7">2.7.7.7</ecNumber>
    </recommendedName>
</protein>
<keyword evidence="4 7" id="KW-0239">DNA-directed DNA polymerase</keyword>
<dbReference type="EC" id="2.7.7.7" evidence="7"/>
<dbReference type="Pfam" id="PF14792">
    <property type="entry name" value="DNA_pol_B_palm"/>
    <property type="match status" value="1"/>
</dbReference>
<reference evidence="10" key="1">
    <citation type="submission" date="2020-01" db="EMBL/GenBank/DDBJ databases">
        <title>Genome Sequencing of Three Apophysomyces-Like Fungal Strains Confirms a Novel Fungal Genus in the Mucoromycota with divergent Burkholderia-like Endosymbiotic Bacteria.</title>
        <authorList>
            <person name="Stajich J.E."/>
            <person name="Macias A.M."/>
            <person name="Carter-House D."/>
            <person name="Lovett B."/>
            <person name="Kasson L.R."/>
            <person name="Berry K."/>
            <person name="Grigoriev I."/>
            <person name="Chang Y."/>
            <person name="Spatafora J."/>
            <person name="Kasson M.T."/>
        </authorList>
    </citation>
    <scope>NUCLEOTIDE SEQUENCE</scope>
    <source>
        <strain evidence="10">NRRL A-21654</strain>
    </source>
</reference>
<dbReference type="Proteomes" id="UP000605846">
    <property type="component" value="Unassembled WGS sequence"/>
</dbReference>
<evidence type="ECO:0000256" key="4">
    <source>
        <dbReference type="ARBA" id="ARBA00022932"/>
    </source>
</evidence>
<evidence type="ECO:0000256" key="2">
    <source>
        <dbReference type="ARBA" id="ARBA00022695"/>
    </source>
</evidence>
<comment type="catalytic activity">
    <reaction evidence="6 7">
        <text>DNA(n) + a 2'-deoxyribonucleoside 5'-triphosphate = DNA(n+1) + diphosphate</text>
        <dbReference type="Rhea" id="RHEA:22508"/>
        <dbReference type="Rhea" id="RHEA-COMP:17339"/>
        <dbReference type="Rhea" id="RHEA-COMP:17340"/>
        <dbReference type="ChEBI" id="CHEBI:33019"/>
        <dbReference type="ChEBI" id="CHEBI:61560"/>
        <dbReference type="ChEBI" id="CHEBI:173112"/>
        <dbReference type="EC" id="2.7.7.7"/>
    </reaction>
</comment>
<evidence type="ECO:0000256" key="8">
    <source>
        <dbReference type="SAM" id="MobiDB-lite"/>
    </source>
</evidence>
<feature type="compositionally biased region" description="Basic and acidic residues" evidence="8">
    <location>
        <begin position="67"/>
        <end position="85"/>
    </location>
</feature>
<dbReference type="InterPro" id="IPR043519">
    <property type="entry name" value="NT_sf"/>
</dbReference>
<dbReference type="InterPro" id="IPR027421">
    <property type="entry name" value="DNA_pol_lamdba_lyase_dom_sf"/>
</dbReference>
<dbReference type="InterPro" id="IPR022312">
    <property type="entry name" value="DNA_pol_X"/>
</dbReference>
<evidence type="ECO:0000256" key="1">
    <source>
        <dbReference type="ARBA" id="ARBA00022679"/>
    </source>
</evidence>
<dbReference type="GO" id="GO:0046872">
    <property type="term" value="F:metal ion binding"/>
    <property type="evidence" value="ECO:0007669"/>
    <property type="project" value="UniProtKB-UniRule"/>
</dbReference>
<keyword evidence="5 7" id="KW-0234">DNA repair</keyword>
<dbReference type="Gene3D" id="1.10.150.20">
    <property type="entry name" value="5' to 3' exonuclease, C-terminal subdomain"/>
    <property type="match status" value="1"/>
</dbReference>
<dbReference type="GO" id="GO:0003677">
    <property type="term" value="F:DNA binding"/>
    <property type="evidence" value="ECO:0007669"/>
    <property type="project" value="UniProtKB-UniRule"/>
</dbReference>
<comment type="function">
    <text evidence="7">DNA polymerase that functions in several pathways of DNA repair. Involved in base excision repair (BER) responsible for repair of lesions that give rise to abasic (AP) sites in DNA. Also contributes to DNA double-strand break repair by non-homologous end joining and homologous recombination. Has both template-dependent and template-independent (terminal transferase) DNA polymerase activities. Has also a 5'-deoxyribose-5-phosphate lyase (dRP lyase) activity.</text>
</comment>
<evidence type="ECO:0000256" key="3">
    <source>
        <dbReference type="ARBA" id="ARBA00022763"/>
    </source>
</evidence>
<dbReference type="CDD" id="cd00141">
    <property type="entry name" value="NT_POLXc"/>
    <property type="match status" value="1"/>
</dbReference>
<evidence type="ECO:0000313" key="11">
    <source>
        <dbReference type="Proteomes" id="UP000605846"/>
    </source>
</evidence>
<feature type="domain" description="DNA-directed DNA polymerase X" evidence="9">
    <location>
        <begin position="168"/>
        <end position="504"/>
    </location>
</feature>
<dbReference type="InterPro" id="IPR010996">
    <property type="entry name" value="HHH_MUS81"/>
</dbReference>
<dbReference type="Pfam" id="PF14791">
    <property type="entry name" value="DNA_pol_B_thumb"/>
    <property type="match status" value="1"/>
</dbReference>
<dbReference type="Pfam" id="PF10391">
    <property type="entry name" value="DNA_pol_lambd_f"/>
    <property type="match status" value="1"/>
</dbReference>
<dbReference type="InterPro" id="IPR037160">
    <property type="entry name" value="DNA_Pol_thumb_sf"/>
</dbReference>
<dbReference type="PRINTS" id="PR00870">
    <property type="entry name" value="DNAPOLXBETA"/>
</dbReference>
<accession>A0A8H7BQP0</accession>
<dbReference type="Gene3D" id="3.30.460.10">
    <property type="entry name" value="Beta Polymerase, domain 2"/>
    <property type="match status" value="1"/>
</dbReference>
<dbReference type="SMART" id="SM00483">
    <property type="entry name" value="POLXc"/>
    <property type="match status" value="1"/>
</dbReference>
<proteinExistence type="inferred from homology"/>
<evidence type="ECO:0000256" key="6">
    <source>
        <dbReference type="ARBA" id="ARBA00049244"/>
    </source>
</evidence>
<dbReference type="Gene3D" id="3.30.210.10">
    <property type="entry name" value="DNA polymerase, thumb domain"/>
    <property type="match status" value="1"/>
</dbReference>
<organism evidence="10 11">
    <name type="scientific">Apophysomyces ossiformis</name>
    <dbReference type="NCBI Taxonomy" id="679940"/>
    <lineage>
        <taxon>Eukaryota</taxon>
        <taxon>Fungi</taxon>
        <taxon>Fungi incertae sedis</taxon>
        <taxon>Mucoromycota</taxon>
        <taxon>Mucoromycotina</taxon>
        <taxon>Mucoromycetes</taxon>
        <taxon>Mucorales</taxon>
        <taxon>Mucorineae</taxon>
        <taxon>Mucoraceae</taxon>
        <taxon>Apophysomyces</taxon>
    </lineage>
</organism>
<comment type="similarity">
    <text evidence="7">Belongs to the DNA polymerase type-X family.</text>
</comment>
<keyword evidence="7" id="KW-0539">Nucleus</keyword>
<dbReference type="PANTHER" id="PTHR11276:SF40">
    <property type="entry name" value="BRCT DOMAIN-CONTAINING PROTEIN"/>
    <property type="match status" value="1"/>
</dbReference>
<dbReference type="InterPro" id="IPR029398">
    <property type="entry name" value="PolB_thumb"/>
</dbReference>